<accession>A0AB39TA16</accession>
<dbReference type="RefSeq" id="WP_055602188.1">
    <property type="nucleotide sequence ID" value="NZ_CP163444.1"/>
</dbReference>
<protein>
    <submittedName>
        <fullName evidence="1">Sporulation protein</fullName>
    </submittedName>
</protein>
<sequence>MVFKRLLGSGSGGKTADGIPLEADTLLPDEPVRPGEILRGEVVLRALDRDVRIRTVNARLVANAAPAAVTKSTTTDVNTDTGVTLAHFQVTSLFTIPKGEERRVPLRYRLKWETPVSEVRGLPLAGMRIGLYTEVDADGIADRTDVDAVRIETTPLHETLLDAFAAAGYTCHSAWVDPEYIPRTEREILYSRQGFHLAATDADHPRNMELYLHSNAVGAEIYLRRAALAEKDWWGKPPALRYVAAHHEIGHVDFEAKARQWIDNVAALPDTAVDDRERVDYHLDSPRWWRDT</sequence>
<dbReference type="PANTHER" id="PTHR40053:SF1">
    <property type="entry name" value="SPORULATION-CONTROL PROTEIN SPO0M"/>
    <property type="match status" value="1"/>
</dbReference>
<gene>
    <name evidence="1" type="ORF">AB5J54_38925</name>
</gene>
<dbReference type="EMBL" id="CP163444">
    <property type="protein sequence ID" value="XDQ76121.1"/>
    <property type="molecule type" value="Genomic_DNA"/>
</dbReference>
<evidence type="ECO:0000313" key="1">
    <source>
        <dbReference type="EMBL" id="XDQ76121.1"/>
    </source>
</evidence>
<proteinExistence type="predicted"/>
<name>A0AB39TA16_9ACTN</name>
<reference evidence="1" key="1">
    <citation type="submission" date="2024-07" db="EMBL/GenBank/DDBJ databases">
        <authorList>
            <person name="Yu S.T."/>
        </authorList>
    </citation>
    <scope>NUCLEOTIDE SEQUENCE</scope>
    <source>
        <strain evidence="1">R44</strain>
    </source>
</reference>
<dbReference type="AlphaFoldDB" id="A0AB39TA16"/>
<organism evidence="1">
    <name type="scientific">Streptomyces sp. R44</name>
    <dbReference type="NCBI Taxonomy" id="3238633"/>
    <lineage>
        <taxon>Bacteria</taxon>
        <taxon>Bacillati</taxon>
        <taxon>Actinomycetota</taxon>
        <taxon>Actinomycetes</taxon>
        <taxon>Kitasatosporales</taxon>
        <taxon>Streptomycetaceae</taxon>
        <taxon>Streptomyces</taxon>
    </lineage>
</organism>
<dbReference type="Pfam" id="PF07070">
    <property type="entry name" value="Spo0M"/>
    <property type="match status" value="1"/>
</dbReference>
<dbReference type="PANTHER" id="PTHR40053">
    <property type="entry name" value="SPORULATION-CONTROL PROTEIN SPO0M"/>
    <property type="match status" value="1"/>
</dbReference>
<dbReference type="InterPro" id="IPR009776">
    <property type="entry name" value="Spore_0_M"/>
</dbReference>